<dbReference type="EMBL" id="BSVA01000001">
    <property type="protein sequence ID" value="GMA91933.1"/>
    <property type="molecule type" value="Genomic_DNA"/>
</dbReference>
<name>A0ABQ6JUG1_9MICO</name>
<dbReference type="Proteomes" id="UP001157069">
    <property type="component" value="Unassembled WGS sequence"/>
</dbReference>
<dbReference type="Pfam" id="PF00107">
    <property type="entry name" value="ADH_zinc_N"/>
    <property type="match status" value="1"/>
</dbReference>
<organism evidence="2 3">
    <name type="scientific">Homoserinibacter gongjuensis</name>
    <dbReference type="NCBI Taxonomy" id="1162968"/>
    <lineage>
        <taxon>Bacteria</taxon>
        <taxon>Bacillati</taxon>
        <taxon>Actinomycetota</taxon>
        <taxon>Actinomycetes</taxon>
        <taxon>Micrococcales</taxon>
        <taxon>Microbacteriaceae</taxon>
        <taxon>Homoserinibacter</taxon>
    </lineage>
</organism>
<dbReference type="InterPro" id="IPR020843">
    <property type="entry name" value="ER"/>
</dbReference>
<gene>
    <name evidence="2" type="ORF">GCM10025869_24620</name>
</gene>
<dbReference type="Gene3D" id="3.40.50.720">
    <property type="entry name" value="NAD(P)-binding Rossmann-like Domain"/>
    <property type="match status" value="1"/>
</dbReference>
<dbReference type="InterPro" id="IPR013149">
    <property type="entry name" value="ADH-like_C"/>
</dbReference>
<dbReference type="CDD" id="cd08267">
    <property type="entry name" value="MDR1"/>
    <property type="match status" value="1"/>
</dbReference>
<dbReference type="PANTHER" id="PTHR11695">
    <property type="entry name" value="ALCOHOL DEHYDROGENASE RELATED"/>
    <property type="match status" value="1"/>
</dbReference>
<dbReference type="InterPro" id="IPR013154">
    <property type="entry name" value="ADH-like_N"/>
</dbReference>
<dbReference type="InterPro" id="IPR011032">
    <property type="entry name" value="GroES-like_sf"/>
</dbReference>
<comment type="caution">
    <text evidence="2">The sequence shown here is derived from an EMBL/GenBank/DDBJ whole genome shotgun (WGS) entry which is preliminary data.</text>
</comment>
<feature type="domain" description="Enoyl reductase (ER)" evidence="1">
    <location>
        <begin position="10"/>
        <end position="264"/>
    </location>
</feature>
<reference evidence="3" key="1">
    <citation type="journal article" date="2019" name="Int. J. Syst. Evol. Microbiol.">
        <title>The Global Catalogue of Microorganisms (GCM) 10K type strain sequencing project: providing services to taxonomists for standard genome sequencing and annotation.</title>
        <authorList>
            <consortium name="The Broad Institute Genomics Platform"/>
            <consortium name="The Broad Institute Genome Sequencing Center for Infectious Disease"/>
            <person name="Wu L."/>
            <person name="Ma J."/>
        </authorList>
    </citation>
    <scope>NUCLEOTIDE SEQUENCE [LARGE SCALE GENOMIC DNA]</scope>
    <source>
        <strain evidence="3">NBRC 108755</strain>
    </source>
</reference>
<dbReference type="PANTHER" id="PTHR11695:SF294">
    <property type="entry name" value="RETICULON-4-INTERACTING PROTEIN 1, MITOCHONDRIAL"/>
    <property type="match status" value="1"/>
</dbReference>
<dbReference type="SMART" id="SM00829">
    <property type="entry name" value="PKS_ER"/>
    <property type="match status" value="1"/>
</dbReference>
<accession>A0ABQ6JUG1</accession>
<dbReference type="RefSeq" id="WP_284300499.1">
    <property type="nucleotide sequence ID" value="NZ_BSVA01000001.1"/>
</dbReference>
<sequence>MRAIVVESYGPPEVARVRELPTPEPRAGEVLVRVHAAAVTSGDARMRSGSFPPGFAVPGKLAMGIRGPRVRVLGVVFSGEVAALGSGVGHLAVGERVSGMTGAACGAHAEFVRVKAAKALPMPYDLTYDAAAAVLFGGSTALDFLVTKAGLEARLAAKPDASVLVNGASGAVGAAAVQLARHLGARVTGVTSAANAEFVRGLGAERTIDYRVTPVDALADAGERFDVVLDTVGNLSAASGRRLLADGECCCSRWRDSARRSPRAAT</sequence>
<dbReference type="SUPFAM" id="SSF50129">
    <property type="entry name" value="GroES-like"/>
    <property type="match status" value="1"/>
</dbReference>
<dbReference type="InterPro" id="IPR036291">
    <property type="entry name" value="NAD(P)-bd_dom_sf"/>
</dbReference>
<proteinExistence type="predicted"/>
<dbReference type="Pfam" id="PF08240">
    <property type="entry name" value="ADH_N"/>
    <property type="match status" value="1"/>
</dbReference>
<dbReference type="Gene3D" id="3.90.180.10">
    <property type="entry name" value="Medium-chain alcohol dehydrogenases, catalytic domain"/>
    <property type="match status" value="1"/>
</dbReference>
<dbReference type="InterPro" id="IPR050700">
    <property type="entry name" value="YIM1/Zinc_Alcohol_DH_Fams"/>
</dbReference>
<evidence type="ECO:0000313" key="3">
    <source>
        <dbReference type="Proteomes" id="UP001157069"/>
    </source>
</evidence>
<dbReference type="SUPFAM" id="SSF51735">
    <property type="entry name" value="NAD(P)-binding Rossmann-fold domains"/>
    <property type="match status" value="1"/>
</dbReference>
<keyword evidence="3" id="KW-1185">Reference proteome</keyword>
<evidence type="ECO:0000313" key="2">
    <source>
        <dbReference type="EMBL" id="GMA91933.1"/>
    </source>
</evidence>
<protein>
    <recommendedName>
        <fullName evidence="1">Enoyl reductase (ER) domain-containing protein</fullName>
    </recommendedName>
</protein>
<evidence type="ECO:0000259" key="1">
    <source>
        <dbReference type="SMART" id="SM00829"/>
    </source>
</evidence>